<protein>
    <recommendedName>
        <fullName evidence="4">EKC/KEOPS complex subunit GON7</fullName>
    </recommendedName>
</protein>
<dbReference type="RefSeq" id="XP_066078314.1">
    <property type="nucleotide sequence ID" value="XM_066222217.1"/>
</dbReference>
<dbReference type="Proteomes" id="UP001355207">
    <property type="component" value="Chromosome 9"/>
</dbReference>
<evidence type="ECO:0008006" key="4">
    <source>
        <dbReference type="Google" id="ProtNLM"/>
    </source>
</evidence>
<organism evidence="2 3">
    <name type="scientific">Kwoniella dendrophila CBS 6074</name>
    <dbReference type="NCBI Taxonomy" id="1295534"/>
    <lineage>
        <taxon>Eukaryota</taxon>
        <taxon>Fungi</taxon>
        <taxon>Dikarya</taxon>
        <taxon>Basidiomycota</taxon>
        <taxon>Agaricomycotina</taxon>
        <taxon>Tremellomycetes</taxon>
        <taxon>Tremellales</taxon>
        <taxon>Cryptococcaceae</taxon>
        <taxon>Kwoniella</taxon>
    </lineage>
</organism>
<name>A0AAX4K1Z2_9TREE</name>
<evidence type="ECO:0000256" key="1">
    <source>
        <dbReference type="SAM" id="MobiDB-lite"/>
    </source>
</evidence>
<reference evidence="2 3" key="1">
    <citation type="submission" date="2024-01" db="EMBL/GenBank/DDBJ databases">
        <title>Comparative genomics of Cryptococcus and Kwoniella reveals pathogenesis evolution and contrasting modes of karyotype evolution via chromosome fusion or intercentromeric recombination.</title>
        <authorList>
            <person name="Coelho M.A."/>
            <person name="David-Palma M."/>
            <person name="Shea T."/>
            <person name="Bowers K."/>
            <person name="McGinley-Smith S."/>
            <person name="Mohammad A.W."/>
            <person name="Gnirke A."/>
            <person name="Yurkov A.M."/>
            <person name="Nowrousian M."/>
            <person name="Sun S."/>
            <person name="Cuomo C.A."/>
            <person name="Heitman J."/>
        </authorList>
    </citation>
    <scope>NUCLEOTIDE SEQUENCE [LARGE SCALE GENOMIC DNA]</scope>
    <source>
        <strain evidence="2 3">CBS 6074</strain>
    </source>
</reference>
<feature type="region of interest" description="Disordered" evidence="1">
    <location>
        <begin position="117"/>
        <end position="151"/>
    </location>
</feature>
<feature type="region of interest" description="Disordered" evidence="1">
    <location>
        <begin position="14"/>
        <end position="56"/>
    </location>
</feature>
<feature type="compositionally biased region" description="Basic and acidic residues" evidence="1">
    <location>
        <begin position="128"/>
        <end position="137"/>
    </location>
</feature>
<keyword evidence="3" id="KW-1185">Reference proteome</keyword>
<dbReference type="AlphaFoldDB" id="A0AAX4K1Z2"/>
<dbReference type="GeneID" id="91097167"/>
<evidence type="ECO:0000313" key="2">
    <source>
        <dbReference type="EMBL" id="WWC91552.1"/>
    </source>
</evidence>
<sequence>MSTKTIEISYTIYPPPEIQAPSNTPSSSSKTFEVLPSLSSKENSIDLPPTINESNSETSKYYESLTYQLRVAQLVLNESLTKWKDQIGDVEKYKEDLGKIAHGKGRATLMSLAVNGRDLHNNHNTTDNTKKKNNKVDESDEESSAEESESE</sequence>
<proteinExistence type="predicted"/>
<gene>
    <name evidence="2" type="ORF">L201_006498</name>
</gene>
<accession>A0AAX4K1Z2</accession>
<dbReference type="EMBL" id="CP144106">
    <property type="protein sequence ID" value="WWC91552.1"/>
    <property type="molecule type" value="Genomic_DNA"/>
</dbReference>
<feature type="compositionally biased region" description="Acidic residues" evidence="1">
    <location>
        <begin position="138"/>
        <end position="151"/>
    </location>
</feature>
<evidence type="ECO:0000313" key="3">
    <source>
        <dbReference type="Proteomes" id="UP001355207"/>
    </source>
</evidence>
<feature type="compositionally biased region" description="Polar residues" evidence="1">
    <location>
        <begin position="20"/>
        <end position="42"/>
    </location>
</feature>